<dbReference type="SUPFAM" id="SSF56112">
    <property type="entry name" value="Protein kinase-like (PK-like)"/>
    <property type="match status" value="1"/>
</dbReference>
<gene>
    <name evidence="2" type="ORF">ALEPTO_LOCUS7699</name>
</gene>
<dbReference type="OrthoDB" id="2441719at2759"/>
<evidence type="ECO:0000313" key="2">
    <source>
        <dbReference type="EMBL" id="CAG8590920.1"/>
    </source>
</evidence>
<dbReference type="Gene3D" id="1.10.510.10">
    <property type="entry name" value="Transferase(Phosphotransferase) domain 1"/>
    <property type="match status" value="1"/>
</dbReference>
<reference evidence="2" key="1">
    <citation type="submission" date="2021-06" db="EMBL/GenBank/DDBJ databases">
        <authorList>
            <person name="Kallberg Y."/>
            <person name="Tangrot J."/>
            <person name="Rosling A."/>
        </authorList>
    </citation>
    <scope>NUCLEOTIDE SEQUENCE</scope>
    <source>
        <strain evidence="2">FL130A</strain>
    </source>
</reference>
<dbReference type="Proteomes" id="UP000789508">
    <property type="component" value="Unassembled WGS sequence"/>
</dbReference>
<organism evidence="2 3">
    <name type="scientific">Ambispora leptoticha</name>
    <dbReference type="NCBI Taxonomy" id="144679"/>
    <lineage>
        <taxon>Eukaryota</taxon>
        <taxon>Fungi</taxon>
        <taxon>Fungi incertae sedis</taxon>
        <taxon>Mucoromycota</taxon>
        <taxon>Glomeromycotina</taxon>
        <taxon>Glomeromycetes</taxon>
        <taxon>Archaeosporales</taxon>
        <taxon>Ambisporaceae</taxon>
        <taxon>Ambispora</taxon>
    </lineage>
</organism>
<accession>A0A9N9C821</accession>
<dbReference type="GO" id="GO:0004672">
    <property type="term" value="F:protein kinase activity"/>
    <property type="evidence" value="ECO:0007669"/>
    <property type="project" value="InterPro"/>
</dbReference>
<evidence type="ECO:0000313" key="3">
    <source>
        <dbReference type="Proteomes" id="UP000789508"/>
    </source>
</evidence>
<feature type="domain" description="Serine-threonine/tyrosine-protein kinase catalytic" evidence="1">
    <location>
        <begin position="73"/>
        <end position="164"/>
    </location>
</feature>
<dbReference type="EMBL" id="CAJVPS010003539">
    <property type="protein sequence ID" value="CAG8590920.1"/>
    <property type="molecule type" value="Genomic_DNA"/>
</dbReference>
<name>A0A9N9C821_9GLOM</name>
<dbReference type="InterPro" id="IPR011009">
    <property type="entry name" value="Kinase-like_dom_sf"/>
</dbReference>
<protein>
    <submittedName>
        <fullName evidence="2">399_t:CDS:1</fullName>
    </submittedName>
</protein>
<sequence length="224" mass="25889">MKQLKQLSINDTDINEVNLTKLPNSLWRIGCLTELRPTCKLIEIVPLLKNREKYEITGQQLIEKFIEKQQAKAIDKDREVVLKSLTNSQNITLEFLMEIANNKLVDDSAEIVKCHGISQDPRSENYLMVMDYMKDGNLRDFLKNRYSELSFEDKLEKLHSIAFGKLINTKQITQLLQTSKLKSGYGDSQQIDLDINDFNLDELNLQEDLQEQSSTQAQIQIPPK</sequence>
<proteinExistence type="predicted"/>
<dbReference type="AlphaFoldDB" id="A0A9N9C821"/>
<evidence type="ECO:0000259" key="1">
    <source>
        <dbReference type="Pfam" id="PF07714"/>
    </source>
</evidence>
<dbReference type="InterPro" id="IPR001245">
    <property type="entry name" value="Ser-Thr/Tyr_kinase_cat_dom"/>
</dbReference>
<comment type="caution">
    <text evidence="2">The sequence shown here is derived from an EMBL/GenBank/DDBJ whole genome shotgun (WGS) entry which is preliminary data.</text>
</comment>
<keyword evidence="3" id="KW-1185">Reference proteome</keyword>
<dbReference type="Pfam" id="PF07714">
    <property type="entry name" value="PK_Tyr_Ser-Thr"/>
    <property type="match status" value="1"/>
</dbReference>